<accession>A0A165L326</accession>
<feature type="region of interest" description="Disordered" evidence="1">
    <location>
        <begin position="117"/>
        <end position="139"/>
    </location>
</feature>
<evidence type="ECO:0000256" key="1">
    <source>
        <dbReference type="SAM" id="MobiDB-lite"/>
    </source>
</evidence>
<dbReference type="InParanoid" id="A0A165L326"/>
<dbReference type="Proteomes" id="UP000077266">
    <property type="component" value="Unassembled WGS sequence"/>
</dbReference>
<keyword evidence="3" id="KW-1185">Reference proteome</keyword>
<gene>
    <name evidence="2" type="ORF">EXIGLDRAFT_731271</name>
</gene>
<evidence type="ECO:0000313" key="3">
    <source>
        <dbReference type="Proteomes" id="UP000077266"/>
    </source>
</evidence>
<evidence type="ECO:0000313" key="2">
    <source>
        <dbReference type="EMBL" id="KZV97275.1"/>
    </source>
</evidence>
<name>A0A165L326_EXIGL</name>
<dbReference type="OrthoDB" id="3173670at2759"/>
<dbReference type="AlphaFoldDB" id="A0A165L326"/>
<sequence length="139" mass="15422">MPPRRDPKQYTLSLRTHKTLIYLSVPATSPISSLIPRVISAIHQFSDSKKLVPKDVALAKAKRNERRQVVPGEYELLDGTKSVKDSVGNWESVYVMFRDPDGNFKVVVTLPQTLDDDDDAAMDLLPGPSTSSKRKAPSS</sequence>
<protein>
    <submittedName>
        <fullName evidence="2">Uncharacterized protein</fullName>
    </submittedName>
</protein>
<reference evidence="2 3" key="1">
    <citation type="journal article" date="2016" name="Mol. Biol. Evol.">
        <title>Comparative Genomics of Early-Diverging Mushroom-Forming Fungi Provides Insights into the Origins of Lignocellulose Decay Capabilities.</title>
        <authorList>
            <person name="Nagy L.G."/>
            <person name="Riley R."/>
            <person name="Tritt A."/>
            <person name="Adam C."/>
            <person name="Daum C."/>
            <person name="Floudas D."/>
            <person name="Sun H."/>
            <person name="Yadav J.S."/>
            <person name="Pangilinan J."/>
            <person name="Larsson K.H."/>
            <person name="Matsuura K."/>
            <person name="Barry K."/>
            <person name="Labutti K."/>
            <person name="Kuo R."/>
            <person name="Ohm R.A."/>
            <person name="Bhattacharya S.S."/>
            <person name="Shirouzu T."/>
            <person name="Yoshinaga Y."/>
            <person name="Martin F.M."/>
            <person name="Grigoriev I.V."/>
            <person name="Hibbett D.S."/>
        </authorList>
    </citation>
    <scope>NUCLEOTIDE SEQUENCE [LARGE SCALE GENOMIC DNA]</scope>
    <source>
        <strain evidence="2 3">HHB12029</strain>
    </source>
</reference>
<dbReference type="EMBL" id="KV425932">
    <property type="protein sequence ID" value="KZV97275.1"/>
    <property type="molecule type" value="Genomic_DNA"/>
</dbReference>
<organism evidence="2 3">
    <name type="scientific">Exidia glandulosa HHB12029</name>
    <dbReference type="NCBI Taxonomy" id="1314781"/>
    <lineage>
        <taxon>Eukaryota</taxon>
        <taxon>Fungi</taxon>
        <taxon>Dikarya</taxon>
        <taxon>Basidiomycota</taxon>
        <taxon>Agaricomycotina</taxon>
        <taxon>Agaricomycetes</taxon>
        <taxon>Auriculariales</taxon>
        <taxon>Exidiaceae</taxon>
        <taxon>Exidia</taxon>
    </lineage>
</organism>
<proteinExistence type="predicted"/>